<evidence type="ECO:0000256" key="4">
    <source>
        <dbReference type="ARBA" id="ARBA00023139"/>
    </source>
</evidence>
<organism evidence="7 8">
    <name type="scientific">Catenulispora subtropica</name>
    <dbReference type="NCBI Taxonomy" id="450798"/>
    <lineage>
        <taxon>Bacteria</taxon>
        <taxon>Bacillati</taxon>
        <taxon>Actinomycetota</taxon>
        <taxon>Actinomycetes</taxon>
        <taxon>Catenulisporales</taxon>
        <taxon>Catenulisporaceae</taxon>
        <taxon>Catenulispora</taxon>
    </lineage>
</organism>
<sequence length="419" mass="43576">MRIRSVALRRVAATATALVVAAAVGACGSGGSGGAASSGSGTLKMWVMGDAGNGFKTLTADWSKQTGIKVDVQAIPWSEIHTKLTTAVASGNGPDVVQVGYSLVPTFQQAGALADLSSYAAAHPALQDGAYLEGASLKTLNPAGKLYTVPWTSDTRVLFYRTDLLTAAGISKPPTTWSELHDDAVTLAKRGSGKYGYYIPQWDLALPAEFAWQAGGDVTDASGAIKLDTPQMRTALDYYLSFYKDKAVPTAADFDQVAGFISGAAPMLISGPYLAKSVETQAPDLKGKWAVAPLPAGPAAGTSLFAGSGLGIWKNSAKTESALKLLDFLATPAAQVKWFQIDGDLPSVKTAMTDPALTADPNVAVYVKQLDDAKLLPLNPAWDKADQDLLDALNKAALQGADISSALGKIDQAAQGQPK</sequence>
<evidence type="ECO:0000256" key="5">
    <source>
        <dbReference type="ARBA" id="ARBA00023288"/>
    </source>
</evidence>
<evidence type="ECO:0000256" key="6">
    <source>
        <dbReference type="SAM" id="SignalP"/>
    </source>
</evidence>
<evidence type="ECO:0000256" key="2">
    <source>
        <dbReference type="ARBA" id="ARBA00022729"/>
    </source>
</evidence>
<keyword evidence="8" id="KW-1185">Reference proteome</keyword>
<dbReference type="EMBL" id="BAAAQM010000039">
    <property type="protein sequence ID" value="GAA1988046.1"/>
    <property type="molecule type" value="Genomic_DNA"/>
</dbReference>
<keyword evidence="5" id="KW-0449">Lipoprotein</keyword>
<keyword evidence="4" id="KW-0564">Palmitate</keyword>
<evidence type="ECO:0000256" key="3">
    <source>
        <dbReference type="ARBA" id="ARBA00023136"/>
    </source>
</evidence>
<feature type="chain" id="PRO_5045199135" evidence="6">
    <location>
        <begin position="27"/>
        <end position="419"/>
    </location>
</feature>
<feature type="signal peptide" evidence="6">
    <location>
        <begin position="1"/>
        <end position="26"/>
    </location>
</feature>
<gene>
    <name evidence="7" type="ORF">GCM10009838_58590</name>
</gene>
<keyword evidence="2 6" id="KW-0732">Signal</keyword>
<dbReference type="InterPro" id="IPR006059">
    <property type="entry name" value="SBP"/>
</dbReference>
<evidence type="ECO:0000256" key="1">
    <source>
        <dbReference type="ARBA" id="ARBA00022475"/>
    </source>
</evidence>
<dbReference type="PROSITE" id="PS51257">
    <property type="entry name" value="PROKAR_LIPOPROTEIN"/>
    <property type="match status" value="1"/>
</dbReference>
<dbReference type="RefSeq" id="WP_344660365.1">
    <property type="nucleotide sequence ID" value="NZ_BAAAQM010000039.1"/>
</dbReference>
<keyword evidence="1" id="KW-1003">Cell membrane</keyword>
<evidence type="ECO:0000313" key="8">
    <source>
        <dbReference type="Proteomes" id="UP001499854"/>
    </source>
</evidence>
<dbReference type="Proteomes" id="UP001499854">
    <property type="component" value="Unassembled WGS sequence"/>
</dbReference>
<keyword evidence="3" id="KW-0472">Membrane</keyword>
<evidence type="ECO:0000313" key="7">
    <source>
        <dbReference type="EMBL" id="GAA1988046.1"/>
    </source>
</evidence>
<dbReference type="SUPFAM" id="SSF53850">
    <property type="entry name" value="Periplasmic binding protein-like II"/>
    <property type="match status" value="1"/>
</dbReference>
<dbReference type="Gene3D" id="3.40.190.10">
    <property type="entry name" value="Periplasmic binding protein-like II"/>
    <property type="match status" value="2"/>
</dbReference>
<comment type="caution">
    <text evidence="7">The sequence shown here is derived from an EMBL/GenBank/DDBJ whole genome shotgun (WGS) entry which is preliminary data.</text>
</comment>
<dbReference type="Pfam" id="PF01547">
    <property type="entry name" value="SBP_bac_1"/>
    <property type="match status" value="1"/>
</dbReference>
<name>A0ABN2SK74_9ACTN</name>
<dbReference type="InterPro" id="IPR050490">
    <property type="entry name" value="Bact_solute-bd_prot1"/>
</dbReference>
<dbReference type="PANTHER" id="PTHR43649">
    <property type="entry name" value="ARABINOSE-BINDING PROTEIN-RELATED"/>
    <property type="match status" value="1"/>
</dbReference>
<protein>
    <submittedName>
        <fullName evidence="7">Sugar ABC transporter substrate-binding protein</fullName>
    </submittedName>
</protein>
<proteinExistence type="predicted"/>
<reference evidence="7 8" key="1">
    <citation type="journal article" date="2019" name="Int. J. Syst. Evol. Microbiol.">
        <title>The Global Catalogue of Microorganisms (GCM) 10K type strain sequencing project: providing services to taxonomists for standard genome sequencing and annotation.</title>
        <authorList>
            <consortium name="The Broad Institute Genomics Platform"/>
            <consortium name="The Broad Institute Genome Sequencing Center for Infectious Disease"/>
            <person name="Wu L."/>
            <person name="Ma J."/>
        </authorList>
    </citation>
    <scope>NUCLEOTIDE SEQUENCE [LARGE SCALE GENOMIC DNA]</scope>
    <source>
        <strain evidence="7 8">JCM 16013</strain>
    </source>
</reference>
<dbReference type="PANTHER" id="PTHR43649:SF33">
    <property type="entry name" value="POLYGALACTURONAN_RHAMNOGALACTURONAN-BINDING PROTEIN YTCQ"/>
    <property type="match status" value="1"/>
</dbReference>
<accession>A0ABN2SK74</accession>